<sequence length="271" mass="30794">MIYAIQQIFDIRVGSSAASPGLKTSFTNDELEQDLGRQLFEKHPFKSLFFVHEGEVAFGKRWYLSRWSKVPGPVIFNESSTTALSCKITTEAIELESLILLKFRGKFCPLWKLAKAWDRVGVMKNFPVEYEEKISNVPVGEEWDSPWFVTFDYNRGVGGFSSPDISVRSFEEHYKQDETISVLNIAHTGQQILTTHAMWWNIGLVLKPRNFEGMGKGFDQYERIGITVWRSGVKLDESYMEASQGALCLSQILALHKGKGQSWQVKSGHIG</sequence>
<evidence type="ECO:0000313" key="1">
    <source>
        <dbReference type="EMBL" id="POS72976.1"/>
    </source>
</evidence>
<dbReference type="EMBL" id="MAVT02000886">
    <property type="protein sequence ID" value="POS72976.1"/>
    <property type="molecule type" value="Genomic_DNA"/>
</dbReference>
<dbReference type="Proteomes" id="UP000094444">
    <property type="component" value="Unassembled WGS sequence"/>
</dbReference>
<reference evidence="1" key="1">
    <citation type="submission" date="2017-09" db="EMBL/GenBank/DDBJ databases">
        <title>Polyketide synthases of a Diaporthe helianthi virulent isolate.</title>
        <authorList>
            <person name="Baroncelli R."/>
        </authorList>
    </citation>
    <scope>NUCLEOTIDE SEQUENCE [LARGE SCALE GENOMIC DNA]</scope>
    <source>
        <strain evidence="1">7/96</strain>
    </source>
</reference>
<proteinExistence type="predicted"/>
<dbReference type="OrthoDB" id="2157530at2759"/>
<protein>
    <submittedName>
        <fullName evidence="1">Uncharacterized protein</fullName>
    </submittedName>
</protein>
<name>A0A2P5HRT2_DIAHE</name>
<accession>A0A2P5HRT2</accession>
<evidence type="ECO:0000313" key="2">
    <source>
        <dbReference type="Proteomes" id="UP000094444"/>
    </source>
</evidence>
<gene>
    <name evidence="1" type="ORF">DHEL01_v208635</name>
</gene>
<keyword evidence="2" id="KW-1185">Reference proteome</keyword>
<comment type="caution">
    <text evidence="1">The sequence shown here is derived from an EMBL/GenBank/DDBJ whole genome shotgun (WGS) entry which is preliminary data.</text>
</comment>
<organism evidence="1 2">
    <name type="scientific">Diaporthe helianthi</name>
    <dbReference type="NCBI Taxonomy" id="158607"/>
    <lineage>
        <taxon>Eukaryota</taxon>
        <taxon>Fungi</taxon>
        <taxon>Dikarya</taxon>
        <taxon>Ascomycota</taxon>
        <taxon>Pezizomycotina</taxon>
        <taxon>Sordariomycetes</taxon>
        <taxon>Sordariomycetidae</taxon>
        <taxon>Diaporthales</taxon>
        <taxon>Diaporthaceae</taxon>
        <taxon>Diaporthe</taxon>
    </lineage>
</organism>
<dbReference type="InParanoid" id="A0A2P5HRT2"/>
<dbReference type="AlphaFoldDB" id="A0A2P5HRT2"/>